<feature type="compositionally biased region" description="Polar residues" evidence="1">
    <location>
        <begin position="106"/>
        <end position="119"/>
    </location>
</feature>
<gene>
    <name evidence="2" type="ORF">QTO34_008047</name>
</gene>
<evidence type="ECO:0000256" key="1">
    <source>
        <dbReference type="SAM" id="MobiDB-lite"/>
    </source>
</evidence>
<sequence length="204" mass="21707">MSKLLRKLITLDLCQRPTWKIYGRLPGQHWPVMGTEACIDHPGHQSFSNPGGSGIRAEGQRPWDSTTHLDEDNHSPSKRASQDDHFPSRMKMRMTIHPAGVEARNSIPSAKSRTATPSPALQRDPGGSSPPTAAAPAVVVEPQSEPPMKTAFKLGSKMVGPQPLPPATARASRGAANVSSSACGRLSGRVSSEMATRVSADTVS</sequence>
<accession>A0AA40LTT0</accession>
<dbReference type="EMBL" id="JAULJE010000002">
    <property type="protein sequence ID" value="KAK1345585.1"/>
    <property type="molecule type" value="Genomic_DNA"/>
</dbReference>
<organism evidence="2 3">
    <name type="scientific">Cnephaeus nilssonii</name>
    <name type="common">Northern bat</name>
    <name type="synonym">Eptesicus nilssonii</name>
    <dbReference type="NCBI Taxonomy" id="3371016"/>
    <lineage>
        <taxon>Eukaryota</taxon>
        <taxon>Metazoa</taxon>
        <taxon>Chordata</taxon>
        <taxon>Craniata</taxon>
        <taxon>Vertebrata</taxon>
        <taxon>Euteleostomi</taxon>
        <taxon>Mammalia</taxon>
        <taxon>Eutheria</taxon>
        <taxon>Laurasiatheria</taxon>
        <taxon>Chiroptera</taxon>
        <taxon>Yangochiroptera</taxon>
        <taxon>Vespertilionidae</taxon>
        <taxon>Cnephaeus</taxon>
    </lineage>
</organism>
<keyword evidence="3" id="KW-1185">Reference proteome</keyword>
<reference evidence="2" key="1">
    <citation type="submission" date="2023-06" db="EMBL/GenBank/DDBJ databases">
        <title>Reference genome for the Northern bat (Eptesicus nilssonii), a most northern bat species.</title>
        <authorList>
            <person name="Laine V.N."/>
            <person name="Pulliainen A.T."/>
            <person name="Lilley T.M."/>
        </authorList>
    </citation>
    <scope>NUCLEOTIDE SEQUENCE</scope>
    <source>
        <strain evidence="2">BLF_Eptnil</strain>
        <tissue evidence="2">Kidney</tissue>
    </source>
</reference>
<protein>
    <submittedName>
        <fullName evidence="2">Uncharacterized protein</fullName>
    </submittedName>
</protein>
<feature type="compositionally biased region" description="Polar residues" evidence="1">
    <location>
        <begin position="189"/>
        <end position="204"/>
    </location>
</feature>
<name>A0AA40LTT0_CNENI</name>
<evidence type="ECO:0000313" key="3">
    <source>
        <dbReference type="Proteomes" id="UP001177744"/>
    </source>
</evidence>
<feature type="region of interest" description="Disordered" evidence="1">
    <location>
        <begin position="100"/>
        <end position="204"/>
    </location>
</feature>
<proteinExistence type="predicted"/>
<feature type="compositionally biased region" description="Low complexity" evidence="1">
    <location>
        <begin position="125"/>
        <end position="147"/>
    </location>
</feature>
<evidence type="ECO:0000313" key="2">
    <source>
        <dbReference type="EMBL" id="KAK1345585.1"/>
    </source>
</evidence>
<comment type="caution">
    <text evidence="2">The sequence shown here is derived from an EMBL/GenBank/DDBJ whole genome shotgun (WGS) entry which is preliminary data.</text>
</comment>
<feature type="region of interest" description="Disordered" evidence="1">
    <location>
        <begin position="41"/>
        <end position="88"/>
    </location>
</feature>
<dbReference type="AlphaFoldDB" id="A0AA40LTT0"/>
<feature type="compositionally biased region" description="Basic and acidic residues" evidence="1">
    <location>
        <begin position="67"/>
        <end position="87"/>
    </location>
</feature>
<dbReference type="Proteomes" id="UP001177744">
    <property type="component" value="Unassembled WGS sequence"/>
</dbReference>